<gene>
    <name evidence="1" type="ORF">GCM10023185_01750</name>
</gene>
<dbReference type="EMBL" id="BAABGZ010000006">
    <property type="protein sequence ID" value="GAA4347001.1"/>
    <property type="molecule type" value="Genomic_DNA"/>
</dbReference>
<dbReference type="RefSeq" id="WP_345232922.1">
    <property type="nucleotide sequence ID" value="NZ_BAABGZ010000006.1"/>
</dbReference>
<keyword evidence="2" id="KW-1185">Reference proteome</keyword>
<evidence type="ECO:0000313" key="2">
    <source>
        <dbReference type="Proteomes" id="UP001501153"/>
    </source>
</evidence>
<reference evidence="2" key="1">
    <citation type="journal article" date="2019" name="Int. J. Syst. Evol. Microbiol.">
        <title>The Global Catalogue of Microorganisms (GCM) 10K type strain sequencing project: providing services to taxonomists for standard genome sequencing and annotation.</title>
        <authorList>
            <consortium name="The Broad Institute Genomics Platform"/>
            <consortium name="The Broad Institute Genome Sequencing Center for Infectious Disease"/>
            <person name="Wu L."/>
            <person name="Ma J."/>
        </authorList>
    </citation>
    <scope>NUCLEOTIDE SEQUENCE [LARGE SCALE GENOMIC DNA]</scope>
    <source>
        <strain evidence="2">JCM 17923</strain>
    </source>
</reference>
<evidence type="ECO:0000313" key="1">
    <source>
        <dbReference type="EMBL" id="GAA4347001.1"/>
    </source>
</evidence>
<dbReference type="InterPro" id="IPR036249">
    <property type="entry name" value="Thioredoxin-like_sf"/>
</dbReference>
<name>A0ABP8HXL7_9BACT</name>
<accession>A0ABP8HXL7</accession>
<dbReference type="Proteomes" id="UP001501153">
    <property type="component" value="Unassembled WGS sequence"/>
</dbReference>
<proteinExistence type="predicted"/>
<comment type="caution">
    <text evidence="1">The sequence shown here is derived from an EMBL/GenBank/DDBJ whole genome shotgun (WGS) entry which is preliminary data.</text>
</comment>
<protein>
    <recommendedName>
        <fullName evidence="3">SCO family protein</fullName>
    </recommendedName>
</protein>
<evidence type="ECO:0008006" key="3">
    <source>
        <dbReference type="Google" id="ProtNLM"/>
    </source>
</evidence>
<dbReference type="SUPFAM" id="SSF52833">
    <property type="entry name" value="Thioredoxin-like"/>
    <property type="match status" value="1"/>
</dbReference>
<organism evidence="1 2">
    <name type="scientific">Hymenobacter saemangeumensis</name>
    <dbReference type="NCBI Taxonomy" id="1084522"/>
    <lineage>
        <taxon>Bacteria</taxon>
        <taxon>Pseudomonadati</taxon>
        <taxon>Bacteroidota</taxon>
        <taxon>Cytophagia</taxon>
        <taxon>Cytophagales</taxon>
        <taxon>Hymenobacteraceae</taxon>
        <taxon>Hymenobacter</taxon>
    </lineage>
</organism>
<dbReference type="Gene3D" id="3.40.30.10">
    <property type="entry name" value="Glutaredoxin"/>
    <property type="match status" value="1"/>
</dbReference>
<sequence>MRPRHTLLLGLLLLVPVLAFLFLYRFGSNRFALPTYLPDRVDSTQVDGKWQRDTVFHQVAPFRLKAATGREVSSTELGQGLYVVQFYANDEASAQAARELLRVQEKFRREPRLRIATIVLNTQEQGEAALPPLAEKYGTIAGKWFFLTGPADTLARLAQQEFRLAANPKRIGGTAAFAGNLPGGRLLLVDRNRRVRGIYDGTDGREIDRLLTEITVQLYDYEHPH</sequence>